<dbReference type="EMBL" id="VYZG01012330">
    <property type="protein sequence ID" value="NWQ84989.1"/>
    <property type="molecule type" value="Genomic_DNA"/>
</dbReference>
<evidence type="ECO:0000256" key="1">
    <source>
        <dbReference type="ARBA" id="ARBA00023315"/>
    </source>
</evidence>
<dbReference type="OrthoDB" id="240216at2759"/>
<evidence type="ECO:0000313" key="5">
    <source>
        <dbReference type="EMBL" id="NWQ84989.1"/>
    </source>
</evidence>
<dbReference type="GO" id="GO:0005739">
    <property type="term" value="C:mitochondrion"/>
    <property type="evidence" value="ECO:0007669"/>
    <property type="project" value="TreeGrafter"/>
</dbReference>
<dbReference type="AlphaFoldDB" id="A0A7K4SJF9"/>
<evidence type="ECO:0000259" key="4">
    <source>
        <dbReference type="Pfam" id="PF00755"/>
    </source>
</evidence>
<feature type="non-terminal residue" evidence="5">
    <location>
        <position position="131"/>
    </location>
</feature>
<dbReference type="GO" id="GO:0006631">
    <property type="term" value="P:fatty acid metabolic process"/>
    <property type="evidence" value="ECO:0007669"/>
    <property type="project" value="TreeGrafter"/>
</dbReference>
<dbReference type="Gene3D" id="3.30.559.70">
    <property type="entry name" value="Choline/Carnitine o-acyltransferase, domain 2"/>
    <property type="match status" value="1"/>
</dbReference>
<protein>
    <submittedName>
        <fullName evidence="5">CPT1B palmitoyltransferase</fullName>
    </submittedName>
</protein>
<dbReference type="SUPFAM" id="SSF52777">
    <property type="entry name" value="CoA-dependent acyltransferases"/>
    <property type="match status" value="1"/>
</dbReference>
<organism evidence="5 6">
    <name type="scientific">Columbina picui</name>
    <name type="common">Picui ground-dove</name>
    <dbReference type="NCBI Taxonomy" id="115618"/>
    <lineage>
        <taxon>Eukaryota</taxon>
        <taxon>Metazoa</taxon>
        <taxon>Chordata</taxon>
        <taxon>Craniata</taxon>
        <taxon>Vertebrata</taxon>
        <taxon>Euteleostomi</taxon>
        <taxon>Archelosauria</taxon>
        <taxon>Archosauria</taxon>
        <taxon>Dinosauria</taxon>
        <taxon>Saurischia</taxon>
        <taxon>Theropoda</taxon>
        <taxon>Coelurosauria</taxon>
        <taxon>Aves</taxon>
        <taxon>Neognathae</taxon>
        <taxon>Neoaves</taxon>
        <taxon>Columbimorphae</taxon>
        <taxon>Columbiformes</taxon>
        <taxon>Columbidae</taxon>
        <taxon>Columbina</taxon>
    </lineage>
</organism>
<dbReference type="InterPro" id="IPR042231">
    <property type="entry name" value="Cho/carn_acyl_trans_2"/>
</dbReference>
<dbReference type="InterPro" id="IPR000542">
    <property type="entry name" value="Carn_acyl_trans"/>
</dbReference>
<dbReference type="Proteomes" id="UP000530263">
    <property type="component" value="Unassembled WGS sequence"/>
</dbReference>
<feature type="non-terminal residue" evidence="5">
    <location>
        <position position="1"/>
    </location>
</feature>
<evidence type="ECO:0000313" key="6">
    <source>
        <dbReference type="Proteomes" id="UP000530263"/>
    </source>
</evidence>
<dbReference type="InterPro" id="IPR039551">
    <property type="entry name" value="Cho/carn_acyl_trans"/>
</dbReference>
<dbReference type="Pfam" id="PF00755">
    <property type="entry name" value="Carn_acyltransf"/>
    <property type="match status" value="1"/>
</dbReference>
<comment type="similarity">
    <text evidence="3">Belongs to the carnitine/choline acetyltransferase family.</text>
</comment>
<dbReference type="GO" id="GO:0004095">
    <property type="term" value="F:carnitine O-palmitoyltransferase activity"/>
    <property type="evidence" value="ECO:0007669"/>
    <property type="project" value="TreeGrafter"/>
</dbReference>
<accession>A0A7K4SJF9</accession>
<sequence length="131" mass="13903">TRDPPGPRSTAPSSPPVPPRWFDKSFTLVVYKNGKLGANAEHSWADAPVVGHLWEVTGGTWVGLLGGGLGNGATLGGSEGLLPPTQGHLSPQFMLATDKFQLGYAEDGHCRGEPDTLLAPPQRLQWDIPPE</sequence>
<gene>
    <name evidence="5" type="primary">Cpt1b</name>
    <name evidence="5" type="ORF">COLPIC_R13837</name>
</gene>
<reference evidence="5 6" key="1">
    <citation type="submission" date="2019-09" db="EMBL/GenBank/DDBJ databases">
        <title>Bird 10,000 Genomes (B10K) Project - Family phase.</title>
        <authorList>
            <person name="Zhang G."/>
        </authorList>
    </citation>
    <scope>NUCLEOTIDE SEQUENCE [LARGE SCALE GENOMIC DNA]</scope>
    <source>
        <strain evidence="5">B10K-DU-021-26</strain>
        <tissue evidence="5">Mixed tissue sample</tissue>
    </source>
</reference>
<keyword evidence="6" id="KW-1185">Reference proteome</keyword>
<feature type="domain" description="Choline/carnitine acyltransferase" evidence="4">
    <location>
        <begin position="20"/>
        <end position="131"/>
    </location>
</feature>
<evidence type="ECO:0000256" key="3">
    <source>
        <dbReference type="RuleBase" id="RU003801"/>
    </source>
</evidence>
<proteinExistence type="inferred from homology"/>
<dbReference type="GO" id="GO:0015909">
    <property type="term" value="P:long-chain fatty acid transport"/>
    <property type="evidence" value="ECO:0007669"/>
    <property type="project" value="TreeGrafter"/>
</dbReference>
<dbReference type="PANTHER" id="PTHR22589">
    <property type="entry name" value="CARNITINE O-ACYLTRANSFERASE"/>
    <property type="match status" value="1"/>
</dbReference>
<keyword evidence="1 3" id="KW-0012">Acyltransferase</keyword>
<dbReference type="PROSITE" id="PS00440">
    <property type="entry name" value="ACYLTRANSF_C_2"/>
    <property type="match status" value="1"/>
</dbReference>
<feature type="active site" description="Proton acceptor" evidence="2">
    <location>
        <position position="42"/>
    </location>
</feature>
<keyword evidence="3 5" id="KW-0808">Transferase</keyword>
<comment type="caution">
    <text evidence="5">The sequence shown here is derived from an EMBL/GenBank/DDBJ whole genome shotgun (WGS) entry which is preliminary data.</text>
</comment>
<dbReference type="GO" id="GO:0009437">
    <property type="term" value="P:carnitine metabolic process"/>
    <property type="evidence" value="ECO:0007669"/>
    <property type="project" value="TreeGrafter"/>
</dbReference>
<dbReference type="PANTHER" id="PTHR22589:SF69">
    <property type="entry name" value="CARNITINE O-PALMITOYLTRANSFERASE 1, MUSCLE ISOFORM"/>
    <property type="match status" value="1"/>
</dbReference>
<evidence type="ECO:0000256" key="2">
    <source>
        <dbReference type="PIRSR" id="PIRSR600542-1"/>
    </source>
</evidence>
<name>A0A7K4SJF9_COLPI</name>